<dbReference type="PANTHER" id="PTHR43080">
    <property type="entry name" value="CBS DOMAIN-CONTAINING PROTEIN CBSX3, MITOCHONDRIAL"/>
    <property type="match status" value="1"/>
</dbReference>
<keyword evidence="1 2" id="KW-0129">CBS domain</keyword>
<accession>A0A841HNW4</accession>
<evidence type="ECO:0000313" key="5">
    <source>
        <dbReference type="Proteomes" id="UP000588068"/>
    </source>
</evidence>
<dbReference type="Gene3D" id="3.10.580.10">
    <property type="entry name" value="CBS-domain"/>
    <property type="match status" value="1"/>
</dbReference>
<dbReference type="PROSITE" id="PS51371">
    <property type="entry name" value="CBS"/>
    <property type="match status" value="2"/>
</dbReference>
<comment type="caution">
    <text evidence="4">The sequence shown here is derived from an EMBL/GenBank/DDBJ whole genome shotgun (WGS) entry which is preliminary data.</text>
</comment>
<dbReference type="SMART" id="SM00116">
    <property type="entry name" value="CBS"/>
    <property type="match status" value="2"/>
</dbReference>
<evidence type="ECO:0000313" key="4">
    <source>
        <dbReference type="EMBL" id="MBB6093828.1"/>
    </source>
</evidence>
<dbReference type="EMBL" id="JACHHZ010000003">
    <property type="protein sequence ID" value="MBB6093828.1"/>
    <property type="molecule type" value="Genomic_DNA"/>
</dbReference>
<gene>
    <name evidence="4" type="ORF">HNQ60_002709</name>
</gene>
<dbReference type="InterPro" id="IPR051257">
    <property type="entry name" value="Diverse_CBS-Domain"/>
</dbReference>
<dbReference type="AlphaFoldDB" id="A0A841HNW4"/>
<dbReference type="Proteomes" id="UP000588068">
    <property type="component" value="Unassembled WGS sequence"/>
</dbReference>
<evidence type="ECO:0000256" key="2">
    <source>
        <dbReference type="PROSITE-ProRule" id="PRU00703"/>
    </source>
</evidence>
<evidence type="ECO:0000256" key="1">
    <source>
        <dbReference type="ARBA" id="ARBA00023122"/>
    </source>
</evidence>
<reference evidence="4 5" key="1">
    <citation type="submission" date="2020-08" db="EMBL/GenBank/DDBJ databases">
        <title>Genomic Encyclopedia of Type Strains, Phase IV (KMG-IV): sequencing the most valuable type-strain genomes for metagenomic binning, comparative biology and taxonomic classification.</title>
        <authorList>
            <person name="Goeker M."/>
        </authorList>
    </citation>
    <scope>NUCLEOTIDE SEQUENCE [LARGE SCALE GENOMIC DNA]</scope>
    <source>
        <strain evidence="4 5">DSM 26723</strain>
    </source>
</reference>
<feature type="domain" description="CBS" evidence="3">
    <location>
        <begin position="7"/>
        <end position="70"/>
    </location>
</feature>
<feature type="domain" description="CBS" evidence="3">
    <location>
        <begin position="76"/>
        <end position="133"/>
    </location>
</feature>
<dbReference type="RefSeq" id="WP_184332563.1">
    <property type="nucleotide sequence ID" value="NZ_JACHHZ010000003.1"/>
</dbReference>
<dbReference type="SUPFAM" id="SSF54631">
    <property type="entry name" value="CBS-domain pair"/>
    <property type="match status" value="1"/>
</dbReference>
<proteinExistence type="predicted"/>
<name>A0A841HNW4_9GAMM</name>
<dbReference type="Pfam" id="PF00571">
    <property type="entry name" value="CBS"/>
    <property type="match status" value="2"/>
</dbReference>
<keyword evidence="5" id="KW-1185">Reference proteome</keyword>
<protein>
    <submittedName>
        <fullName evidence="4">CBS domain-containing protein</fullName>
    </submittedName>
</protein>
<dbReference type="PANTHER" id="PTHR43080:SF2">
    <property type="entry name" value="CBS DOMAIN-CONTAINING PROTEIN"/>
    <property type="match status" value="1"/>
</dbReference>
<organism evidence="4 5">
    <name type="scientific">Povalibacter uvarum</name>
    <dbReference type="NCBI Taxonomy" id="732238"/>
    <lineage>
        <taxon>Bacteria</taxon>
        <taxon>Pseudomonadati</taxon>
        <taxon>Pseudomonadota</taxon>
        <taxon>Gammaproteobacteria</taxon>
        <taxon>Steroidobacterales</taxon>
        <taxon>Steroidobacteraceae</taxon>
        <taxon>Povalibacter</taxon>
    </lineage>
</organism>
<dbReference type="InterPro" id="IPR046342">
    <property type="entry name" value="CBS_dom_sf"/>
</dbReference>
<dbReference type="InterPro" id="IPR000644">
    <property type="entry name" value="CBS_dom"/>
</dbReference>
<evidence type="ECO:0000259" key="3">
    <source>
        <dbReference type="PROSITE" id="PS51371"/>
    </source>
</evidence>
<sequence>MKVGECCKRAVVAIASNASAGEAARLMRREHVGFLIVHQDADELQKPVGVLTDRDLVLAVMARDVNPDAVTVGDVMTRQPLIANDGDDLGDMLQGMRLTGVRRVPVVDGRGALIGVIAIDDAIDIITGLMCDIAGSIKSEQKHEWRARLS</sequence>